<proteinExistence type="predicted"/>
<gene>
    <name evidence="1" type="primary">wcuV</name>
    <name evidence="1" type="synonym">KL132_00018</name>
</gene>
<accession>A0A1C3SYX1</accession>
<dbReference type="EMBL" id="LT603708">
    <property type="protein sequence ID" value="SCA95834.1"/>
    <property type="molecule type" value="Genomic_DNA"/>
</dbReference>
<dbReference type="Gene3D" id="3.40.50.2000">
    <property type="entry name" value="Glycogen Phosphorylase B"/>
    <property type="match status" value="1"/>
</dbReference>
<evidence type="ECO:0000313" key="1">
    <source>
        <dbReference type="EMBL" id="SCA95834.1"/>
    </source>
</evidence>
<dbReference type="RefSeq" id="WP_224440717.1">
    <property type="nucleotide sequence ID" value="NZ_CP083775.1"/>
</dbReference>
<protein>
    <submittedName>
        <fullName evidence="1">Glycosyltransferase</fullName>
    </submittedName>
</protein>
<dbReference type="AlphaFoldDB" id="A0A1C3SYX1"/>
<reference evidence="1" key="1">
    <citation type="submission" date="2016-07" db="EMBL/GenBank/DDBJ databases">
        <authorList>
            <person name="Informatics P."/>
        </authorList>
    </citation>
    <scope>NUCLEOTIDE SEQUENCE</scope>
    <source>
        <strain evidence="1">KL132</strain>
    </source>
</reference>
<reference evidence="1" key="2">
    <citation type="submission" date="2016-08" db="EMBL/GenBank/DDBJ databases">
        <title>Klebsiella loci capsule.</title>
        <authorList>
            <person name="Holt K.E."/>
            <person name="Thomson N.R."/>
        </authorList>
    </citation>
    <scope>NUCLEOTIDE SEQUENCE</scope>
    <source>
        <strain evidence="1">KL132</strain>
    </source>
</reference>
<keyword evidence="1" id="KW-0808">Transferase</keyword>
<dbReference type="SUPFAM" id="SSF53756">
    <property type="entry name" value="UDP-Glycosyltransferase/glycogen phosphorylase"/>
    <property type="match status" value="1"/>
</dbReference>
<name>A0A1C3SYX1_KLEPN</name>
<sequence>MRKKIIYYPFDTGVNQYGQRMKEVLSRLGDVEKFSYRQVLTSPFKKKDLCVINWIDNQFLNEKGRVSIVGTLKVYLKIALLKIHCKKIAYVRHNVYPHSTHKDSIFTLTQMINRLSRFFDITFVHSPKFLQSVEKYIPHPLYQYPLTVDEHSTIQRDDDLYIIFGRIVRYKKIDEVIKLFPKNKRLLIAGFCEDKEYRDELTRLISGNSNVQLISKFLTDDEARKLVRSANAMIISHADDDMIVSGSFFYALSQRISIICVETPFMRWAEETLSNKVVLNCPSISKMCNVLSQKHSAYIYNDITISKINDLFSDDRIEYELTKLLSKR</sequence>
<dbReference type="GO" id="GO:0016740">
    <property type="term" value="F:transferase activity"/>
    <property type="evidence" value="ECO:0007669"/>
    <property type="project" value="UniProtKB-KW"/>
</dbReference>
<organism evidence="1">
    <name type="scientific">Klebsiella pneumoniae</name>
    <dbReference type="NCBI Taxonomy" id="573"/>
    <lineage>
        <taxon>Bacteria</taxon>
        <taxon>Pseudomonadati</taxon>
        <taxon>Pseudomonadota</taxon>
        <taxon>Gammaproteobacteria</taxon>
        <taxon>Enterobacterales</taxon>
        <taxon>Enterobacteriaceae</taxon>
        <taxon>Klebsiella/Raoultella group</taxon>
        <taxon>Klebsiella</taxon>
        <taxon>Klebsiella pneumoniae complex</taxon>
    </lineage>
</organism>